<keyword evidence="10" id="KW-0503">Monooxygenase</keyword>
<keyword evidence="11 12" id="KW-0472">Membrane</keyword>
<evidence type="ECO:0000256" key="8">
    <source>
        <dbReference type="ARBA" id="ARBA00023002"/>
    </source>
</evidence>
<keyword evidence="5 12" id="KW-0812">Transmembrane</keyword>
<comment type="subcellular location">
    <subcellularLocation>
        <location evidence="1">Cell inner membrane</location>
        <topology evidence="1">Multi-pass membrane protein</topology>
    </subcellularLocation>
</comment>
<dbReference type="EMBL" id="UINC01023035">
    <property type="protein sequence ID" value="SVA93895.1"/>
    <property type="molecule type" value="Genomic_DNA"/>
</dbReference>
<feature type="transmembrane region" description="Helical" evidence="12">
    <location>
        <begin position="204"/>
        <end position="221"/>
    </location>
</feature>
<keyword evidence="9" id="KW-0408">Iron</keyword>
<evidence type="ECO:0000256" key="11">
    <source>
        <dbReference type="ARBA" id="ARBA00023136"/>
    </source>
</evidence>
<dbReference type="Pfam" id="PF00487">
    <property type="entry name" value="FA_desaturase"/>
    <property type="match status" value="1"/>
</dbReference>
<evidence type="ECO:0000256" key="2">
    <source>
        <dbReference type="ARBA" id="ARBA00010823"/>
    </source>
</evidence>
<dbReference type="GO" id="GO:0046872">
    <property type="term" value="F:metal ion binding"/>
    <property type="evidence" value="ECO:0007669"/>
    <property type="project" value="UniProtKB-KW"/>
</dbReference>
<feature type="domain" description="Fatty acid desaturase" evidence="13">
    <location>
        <begin position="6"/>
        <end position="208"/>
    </location>
</feature>
<evidence type="ECO:0000256" key="10">
    <source>
        <dbReference type="ARBA" id="ARBA00023033"/>
    </source>
</evidence>
<accession>A0A381ZX60</accession>
<keyword evidence="6" id="KW-0479">Metal-binding</keyword>
<dbReference type="PANTHER" id="PTHR38674:SF1">
    <property type="entry name" value="ALKANE 1-MONOOXYGENASE 1"/>
    <property type="match status" value="1"/>
</dbReference>
<dbReference type="CDD" id="cd03512">
    <property type="entry name" value="Alkane-hydroxylase"/>
    <property type="match status" value="1"/>
</dbReference>
<keyword evidence="7 12" id="KW-1133">Transmembrane helix</keyword>
<dbReference type="InterPro" id="IPR033885">
    <property type="entry name" value="AlkB/XylM"/>
</dbReference>
<evidence type="ECO:0000256" key="6">
    <source>
        <dbReference type="ARBA" id="ARBA00022723"/>
    </source>
</evidence>
<protein>
    <recommendedName>
        <fullName evidence="13">Fatty acid desaturase domain-containing protein</fullName>
    </recommendedName>
</protein>
<keyword evidence="3" id="KW-1003">Cell membrane</keyword>
<evidence type="ECO:0000256" key="1">
    <source>
        <dbReference type="ARBA" id="ARBA00004429"/>
    </source>
</evidence>
<gene>
    <name evidence="14" type="ORF">METZ01_LOCUS146749</name>
</gene>
<evidence type="ECO:0000256" key="5">
    <source>
        <dbReference type="ARBA" id="ARBA00022692"/>
    </source>
</evidence>
<evidence type="ECO:0000259" key="13">
    <source>
        <dbReference type="Pfam" id="PF00487"/>
    </source>
</evidence>
<evidence type="ECO:0000256" key="12">
    <source>
        <dbReference type="SAM" id="Phobius"/>
    </source>
</evidence>
<dbReference type="AlphaFoldDB" id="A0A381ZX60"/>
<dbReference type="GO" id="GO:0006629">
    <property type="term" value="P:lipid metabolic process"/>
    <property type="evidence" value="ECO:0007669"/>
    <property type="project" value="InterPro"/>
</dbReference>
<evidence type="ECO:0000256" key="3">
    <source>
        <dbReference type="ARBA" id="ARBA00022475"/>
    </source>
</evidence>
<name>A0A381ZX60_9ZZZZ</name>
<organism evidence="14">
    <name type="scientific">marine metagenome</name>
    <dbReference type="NCBI Taxonomy" id="408172"/>
    <lineage>
        <taxon>unclassified sequences</taxon>
        <taxon>metagenomes</taxon>
        <taxon>ecological metagenomes</taxon>
    </lineage>
</organism>
<feature type="non-terminal residue" evidence="14">
    <location>
        <position position="1"/>
    </location>
</feature>
<evidence type="ECO:0000256" key="9">
    <source>
        <dbReference type="ARBA" id="ARBA00023004"/>
    </source>
</evidence>
<evidence type="ECO:0000313" key="14">
    <source>
        <dbReference type="EMBL" id="SVA93895.1"/>
    </source>
</evidence>
<reference evidence="14" key="1">
    <citation type="submission" date="2018-05" db="EMBL/GenBank/DDBJ databases">
        <authorList>
            <person name="Lanie J.A."/>
            <person name="Ng W.-L."/>
            <person name="Kazmierczak K.M."/>
            <person name="Andrzejewski T.M."/>
            <person name="Davidsen T.M."/>
            <person name="Wayne K.J."/>
            <person name="Tettelin H."/>
            <person name="Glass J.I."/>
            <person name="Rusch D."/>
            <person name="Podicherti R."/>
            <person name="Tsui H.-C.T."/>
            <person name="Winkler M.E."/>
        </authorList>
    </citation>
    <scope>NUCLEOTIDE SEQUENCE</scope>
</reference>
<feature type="transmembrane region" description="Helical" evidence="12">
    <location>
        <begin position="109"/>
        <end position="134"/>
    </location>
</feature>
<keyword evidence="8" id="KW-0560">Oxidoreductase</keyword>
<dbReference type="InterPro" id="IPR005804">
    <property type="entry name" value="FA_desaturase_dom"/>
</dbReference>
<dbReference type="PANTHER" id="PTHR38674">
    <property type="entry name" value="ALKANE 1-MONOOXYGENASE 1"/>
    <property type="match status" value="1"/>
</dbReference>
<proteinExistence type="inferred from homology"/>
<sequence length="249" mass="28923">VGSAATVPGHELVHHKKKPLDWFMGNWMMAFTWDSAFAIEHVQGHHKNVGLSSDPATAKRGEGLYKFFIRSSLQENRDAWQIEGVRLKKRGQYFLSYHNQLIQGYARSALITAIIFFISGWNGVFMLLGMAVFAKLFLETVNYMEHYGLVRVPGTPVALHHSWNTNKLVSSLLLYNLTRHSHHHEQGSFEFWKLRPKANAPEMPYGYLSTLYLVVFFPWLYRRMMEPKLEHWLDHYATEDERKLALASN</sequence>
<dbReference type="GO" id="GO:0005886">
    <property type="term" value="C:plasma membrane"/>
    <property type="evidence" value="ECO:0007669"/>
    <property type="project" value="UniProtKB-SubCell"/>
</dbReference>
<evidence type="ECO:0000256" key="7">
    <source>
        <dbReference type="ARBA" id="ARBA00022989"/>
    </source>
</evidence>
<keyword evidence="4" id="KW-0997">Cell inner membrane</keyword>
<dbReference type="GO" id="GO:0004497">
    <property type="term" value="F:monooxygenase activity"/>
    <property type="evidence" value="ECO:0007669"/>
    <property type="project" value="UniProtKB-KW"/>
</dbReference>
<comment type="similarity">
    <text evidence="2">Belongs to the fatty acid desaturase type 1 family. AlkB subfamily.</text>
</comment>
<evidence type="ECO:0000256" key="4">
    <source>
        <dbReference type="ARBA" id="ARBA00022519"/>
    </source>
</evidence>